<evidence type="ECO:0000256" key="1">
    <source>
        <dbReference type="SAM" id="Phobius"/>
    </source>
</evidence>
<evidence type="ECO:0000313" key="3">
    <source>
        <dbReference type="Proteomes" id="UP000318294"/>
    </source>
</evidence>
<evidence type="ECO:0000313" key="2">
    <source>
        <dbReference type="EMBL" id="TSE34821.1"/>
    </source>
</evidence>
<gene>
    <name evidence="2" type="ORF">Tchar_01175</name>
</gene>
<sequence length="87" mass="9212">MHAIDLLLPAWGLAVLLAPWAAGRRRAAPWGAQAAAWGRVVLVLGALGSAVLLAGLWWSGRDGRMATYAALVTVVGTVAGLWRARRR</sequence>
<dbReference type="EMBL" id="VJON01000014">
    <property type="protein sequence ID" value="TSE34821.1"/>
    <property type="molecule type" value="Genomic_DNA"/>
</dbReference>
<accession>A0A554XG69</accession>
<name>A0A554XG69_9BURK</name>
<organism evidence="2 3">
    <name type="scientific">Tepidimonas charontis</name>
    <dbReference type="NCBI Taxonomy" id="2267262"/>
    <lineage>
        <taxon>Bacteria</taxon>
        <taxon>Pseudomonadati</taxon>
        <taxon>Pseudomonadota</taxon>
        <taxon>Betaproteobacteria</taxon>
        <taxon>Burkholderiales</taxon>
        <taxon>Tepidimonas</taxon>
    </lineage>
</organism>
<keyword evidence="1" id="KW-1133">Transmembrane helix</keyword>
<keyword evidence="3" id="KW-1185">Reference proteome</keyword>
<dbReference type="Proteomes" id="UP000318294">
    <property type="component" value="Unassembled WGS sequence"/>
</dbReference>
<proteinExistence type="predicted"/>
<comment type="caution">
    <text evidence="2">The sequence shown here is derived from an EMBL/GenBank/DDBJ whole genome shotgun (WGS) entry which is preliminary data.</text>
</comment>
<feature type="transmembrane region" description="Helical" evidence="1">
    <location>
        <begin position="37"/>
        <end position="58"/>
    </location>
</feature>
<dbReference type="RefSeq" id="WP_144328140.1">
    <property type="nucleotide sequence ID" value="NZ_VJON01000014.1"/>
</dbReference>
<dbReference type="AlphaFoldDB" id="A0A554XG69"/>
<keyword evidence="1" id="KW-0472">Membrane</keyword>
<feature type="transmembrane region" description="Helical" evidence="1">
    <location>
        <begin position="65"/>
        <end position="84"/>
    </location>
</feature>
<keyword evidence="1" id="KW-0812">Transmembrane</keyword>
<protein>
    <submittedName>
        <fullName evidence="2">Uncharacterized protein</fullName>
    </submittedName>
</protein>
<reference evidence="2 3" key="1">
    <citation type="submission" date="2019-07" db="EMBL/GenBank/DDBJ databases">
        <title>Tepidimonas charontis SPSP-6 draft genome.</title>
        <authorList>
            <person name="Da Costa M.S."/>
            <person name="Froufe H.J.C."/>
            <person name="Egas C."/>
            <person name="Albuquerque L."/>
        </authorList>
    </citation>
    <scope>NUCLEOTIDE SEQUENCE [LARGE SCALE GENOMIC DNA]</scope>
    <source>
        <strain evidence="2 3">SPSP-6</strain>
    </source>
</reference>